<dbReference type="SUPFAM" id="SSF52540">
    <property type="entry name" value="P-loop containing nucleoside triphosphate hydrolases"/>
    <property type="match status" value="1"/>
</dbReference>
<evidence type="ECO:0000259" key="7">
    <source>
        <dbReference type="PROSITE" id="PS51755"/>
    </source>
</evidence>
<protein>
    <submittedName>
        <fullName evidence="8">SARP family transcriptional regulator</fullName>
    </submittedName>
</protein>
<dbReference type="GO" id="GO:0043531">
    <property type="term" value="F:ADP binding"/>
    <property type="evidence" value="ECO:0007669"/>
    <property type="project" value="InterPro"/>
</dbReference>
<dbReference type="PANTHER" id="PTHR35807">
    <property type="entry name" value="TRANSCRIPTIONAL REGULATOR REDD-RELATED"/>
    <property type="match status" value="1"/>
</dbReference>
<dbReference type="PRINTS" id="PR00364">
    <property type="entry name" value="DISEASERSIST"/>
</dbReference>
<dbReference type="InterPro" id="IPR005158">
    <property type="entry name" value="BTAD"/>
</dbReference>
<feature type="region of interest" description="Disordered" evidence="6">
    <location>
        <begin position="254"/>
        <end position="282"/>
    </location>
</feature>
<evidence type="ECO:0000256" key="3">
    <source>
        <dbReference type="ARBA" id="ARBA00023125"/>
    </source>
</evidence>
<evidence type="ECO:0000313" key="9">
    <source>
        <dbReference type="Proteomes" id="UP000646523"/>
    </source>
</evidence>
<dbReference type="InterPro" id="IPR019734">
    <property type="entry name" value="TPR_rpt"/>
</dbReference>
<dbReference type="InterPro" id="IPR016032">
    <property type="entry name" value="Sig_transdc_resp-reg_C-effctor"/>
</dbReference>
<comment type="similarity">
    <text evidence="1">Belongs to the AfsR/DnrI/RedD regulatory family.</text>
</comment>
<dbReference type="AlphaFoldDB" id="A0A918DEB0"/>
<reference evidence="8" key="1">
    <citation type="journal article" date="2014" name="Int. J. Syst. Evol. Microbiol.">
        <title>Complete genome sequence of Corynebacterium casei LMG S-19264T (=DSM 44701T), isolated from a smear-ripened cheese.</title>
        <authorList>
            <consortium name="US DOE Joint Genome Institute (JGI-PGF)"/>
            <person name="Walter F."/>
            <person name="Albersmeier A."/>
            <person name="Kalinowski J."/>
            <person name="Ruckert C."/>
        </authorList>
    </citation>
    <scope>NUCLEOTIDE SEQUENCE</scope>
    <source>
        <strain evidence="8">CGMCC 4.7368</strain>
    </source>
</reference>
<evidence type="ECO:0000256" key="2">
    <source>
        <dbReference type="ARBA" id="ARBA00023015"/>
    </source>
</evidence>
<keyword evidence="4" id="KW-0804">Transcription</keyword>
<accession>A0A918DEB0</accession>
<evidence type="ECO:0000256" key="4">
    <source>
        <dbReference type="ARBA" id="ARBA00023163"/>
    </source>
</evidence>
<comment type="caution">
    <text evidence="8">The sequence shown here is derived from an EMBL/GenBank/DDBJ whole genome shotgun (WGS) entry which is preliminary data.</text>
</comment>
<evidence type="ECO:0000313" key="8">
    <source>
        <dbReference type="EMBL" id="GGO60751.1"/>
    </source>
</evidence>
<dbReference type="GO" id="GO:0003677">
    <property type="term" value="F:DNA binding"/>
    <property type="evidence" value="ECO:0007669"/>
    <property type="project" value="UniProtKB-UniRule"/>
</dbReference>
<dbReference type="GO" id="GO:0006355">
    <property type="term" value="P:regulation of DNA-templated transcription"/>
    <property type="evidence" value="ECO:0007669"/>
    <property type="project" value="InterPro"/>
</dbReference>
<dbReference type="SMART" id="SM01043">
    <property type="entry name" value="BTAD"/>
    <property type="match status" value="1"/>
</dbReference>
<dbReference type="SMART" id="SM00862">
    <property type="entry name" value="Trans_reg_C"/>
    <property type="match status" value="1"/>
</dbReference>
<dbReference type="Gene3D" id="3.40.50.300">
    <property type="entry name" value="P-loop containing nucleotide triphosphate hydrolases"/>
    <property type="match status" value="1"/>
</dbReference>
<dbReference type="SUPFAM" id="SSF48452">
    <property type="entry name" value="TPR-like"/>
    <property type="match status" value="2"/>
</dbReference>
<dbReference type="PANTHER" id="PTHR35807:SF1">
    <property type="entry name" value="TRANSCRIPTIONAL REGULATOR REDD"/>
    <property type="match status" value="1"/>
</dbReference>
<dbReference type="InterPro" id="IPR011990">
    <property type="entry name" value="TPR-like_helical_dom_sf"/>
</dbReference>
<dbReference type="Pfam" id="PF00931">
    <property type="entry name" value="NB-ARC"/>
    <property type="match status" value="1"/>
</dbReference>
<dbReference type="InterPro" id="IPR002182">
    <property type="entry name" value="NB-ARC"/>
</dbReference>
<evidence type="ECO:0000256" key="6">
    <source>
        <dbReference type="SAM" id="MobiDB-lite"/>
    </source>
</evidence>
<sequence>MEARLLGPLCVSDGGRTIHVTSGRQRALLAALLVNPNQPLSADHLIEVLWGNRPPENARAALRTYTMRLRQTLGQELGARIVTRPQGYLIKAETHEIDLLLFQRHAANARAAVREDSWETAAAELLQALALWRGEPFTEVPSTVLRERELPHIEQLYLRTLELHYEAQLRFGQHHDAVLELERTIESHPLRERFWAQLMTALYRSRRKGDALTAFQKVHRQLVGELGIEPGPELQRLHQAILNDDVGLAFPKAQEEPRVDEGRGGGAGRLGAPQPTIEPPPTLVPRQLPLAPRHFTGRLDARHTLNLALNETQREGRTAASVVVIGGIGGIGKTALAVHWAHQVADLFPDGQLFLNLRGFETADHSMALETALRSLLDAFAVPKEHIPAGLADQAALFRSTLAGKRVLLILDNVQDAEQVLPLIPASQGCLTIVTSRNQLTGLLVRTGAHSVSLGPLEVGETIELIEKLIGRQRTEAEPESMAKLVAMCDRIPLAASIMASKARIQPSLSLTELIGIFETIPSPLDRFDTGDTVTSVRSLLDGSYRHLTDDARRLLRLLGLHHGNQINHAAAASLTAMSLENTRKALVDLRRNHLVENVRPGQYSMHDLIRSFAVEVVNREETETGRCLASNRVLNYYVHSVHGAVALLMPMRRFKPLPTAQRRIRVSRFHTPAEAAAWFEANRDSIMSALLHAPDDGFPLYCWRLVERISPLLERLGHWHDWRRAARRAAETARSLGDLYAEAVSQLELGSVADLLNPADDSARHGLDRALTLFEELGDVAGQARTHYRLTLFHGRRHRQSECQHHSEQAFILHGKDANLAGQAEALNALGWFCVSFGDYDTAISTCRKALKLYAGSGNLTGEADTWDSLAWAHQRSGALTAADRCYRRVISMDEKLDRLGHRYRQAETQSRYGDLRYELGDTEGALRLWRKAHRTLDELNHPQRDAVQQKIIAALSPFNGTSSRAAV</sequence>
<name>A0A918DEB0_9ACTN</name>
<dbReference type="RefSeq" id="WP_189121961.1">
    <property type="nucleotide sequence ID" value="NZ_BMNH01000001.1"/>
</dbReference>
<feature type="DNA-binding region" description="OmpR/PhoB-type" evidence="5">
    <location>
        <begin position="1"/>
        <end position="92"/>
    </location>
</feature>
<feature type="domain" description="OmpR/PhoB-type" evidence="7">
    <location>
        <begin position="1"/>
        <end position="92"/>
    </location>
</feature>
<dbReference type="InterPro" id="IPR001867">
    <property type="entry name" value="OmpR/PhoB-type_DNA-bd"/>
</dbReference>
<dbReference type="SMART" id="SM00028">
    <property type="entry name" value="TPR"/>
    <property type="match status" value="3"/>
</dbReference>
<dbReference type="InterPro" id="IPR027417">
    <property type="entry name" value="P-loop_NTPase"/>
</dbReference>
<dbReference type="PROSITE" id="PS51755">
    <property type="entry name" value="OMPR_PHOB"/>
    <property type="match status" value="1"/>
</dbReference>
<keyword evidence="2" id="KW-0805">Transcription regulation</keyword>
<evidence type="ECO:0000256" key="1">
    <source>
        <dbReference type="ARBA" id="ARBA00005820"/>
    </source>
</evidence>
<proteinExistence type="inferred from homology"/>
<dbReference type="SUPFAM" id="SSF46894">
    <property type="entry name" value="C-terminal effector domain of the bipartite response regulators"/>
    <property type="match status" value="1"/>
</dbReference>
<dbReference type="Pfam" id="PF13424">
    <property type="entry name" value="TPR_12"/>
    <property type="match status" value="1"/>
</dbReference>
<gene>
    <name evidence="8" type="ORF">GCM10012289_01360</name>
</gene>
<dbReference type="Pfam" id="PF00486">
    <property type="entry name" value="Trans_reg_C"/>
    <property type="match status" value="1"/>
</dbReference>
<dbReference type="Gene3D" id="1.25.40.10">
    <property type="entry name" value="Tetratricopeptide repeat domain"/>
    <property type="match status" value="2"/>
</dbReference>
<reference evidence="8" key="2">
    <citation type="submission" date="2020-09" db="EMBL/GenBank/DDBJ databases">
        <authorList>
            <person name="Sun Q."/>
            <person name="Zhou Y."/>
        </authorList>
    </citation>
    <scope>NUCLEOTIDE SEQUENCE</scope>
    <source>
        <strain evidence="8">CGMCC 4.7368</strain>
    </source>
</reference>
<evidence type="ECO:0000256" key="5">
    <source>
        <dbReference type="PROSITE-ProRule" id="PRU01091"/>
    </source>
</evidence>
<organism evidence="8 9">
    <name type="scientific">Nonomuraea cavernae</name>
    <dbReference type="NCBI Taxonomy" id="2045107"/>
    <lineage>
        <taxon>Bacteria</taxon>
        <taxon>Bacillati</taxon>
        <taxon>Actinomycetota</taxon>
        <taxon>Actinomycetes</taxon>
        <taxon>Streptosporangiales</taxon>
        <taxon>Streptosporangiaceae</taxon>
        <taxon>Nonomuraea</taxon>
    </lineage>
</organism>
<dbReference type="InterPro" id="IPR051677">
    <property type="entry name" value="AfsR-DnrI-RedD_regulator"/>
</dbReference>
<keyword evidence="3 5" id="KW-0238">DNA-binding</keyword>
<dbReference type="CDD" id="cd15831">
    <property type="entry name" value="BTAD"/>
    <property type="match status" value="1"/>
</dbReference>
<keyword evidence="9" id="KW-1185">Reference proteome</keyword>
<dbReference type="Pfam" id="PF03704">
    <property type="entry name" value="BTAD"/>
    <property type="match status" value="1"/>
</dbReference>
<dbReference type="Proteomes" id="UP000646523">
    <property type="component" value="Unassembled WGS sequence"/>
</dbReference>
<dbReference type="EMBL" id="BMNH01000001">
    <property type="protein sequence ID" value="GGO60751.1"/>
    <property type="molecule type" value="Genomic_DNA"/>
</dbReference>
<dbReference type="GO" id="GO:0000160">
    <property type="term" value="P:phosphorelay signal transduction system"/>
    <property type="evidence" value="ECO:0007669"/>
    <property type="project" value="InterPro"/>
</dbReference>
<dbReference type="Gene3D" id="1.10.10.10">
    <property type="entry name" value="Winged helix-like DNA-binding domain superfamily/Winged helix DNA-binding domain"/>
    <property type="match status" value="1"/>
</dbReference>
<feature type="compositionally biased region" description="Basic and acidic residues" evidence="6">
    <location>
        <begin position="254"/>
        <end position="263"/>
    </location>
</feature>
<dbReference type="InterPro" id="IPR036388">
    <property type="entry name" value="WH-like_DNA-bd_sf"/>
</dbReference>